<dbReference type="GO" id="GO:0016814">
    <property type="term" value="F:hydrolase activity, acting on carbon-nitrogen (but not peptide) bonds, in cyclic amidines"/>
    <property type="evidence" value="ECO:0007669"/>
    <property type="project" value="TreeGrafter"/>
</dbReference>
<dbReference type="Proteomes" id="UP000215545">
    <property type="component" value="Unassembled WGS sequence"/>
</dbReference>
<name>A0A1N6Y1F5_9BACI</name>
<dbReference type="EMBL" id="MWSK01000005">
    <property type="protein sequence ID" value="OXS77487.1"/>
    <property type="molecule type" value="Genomic_DNA"/>
</dbReference>
<evidence type="ECO:0000259" key="1">
    <source>
        <dbReference type="Pfam" id="PF07969"/>
    </source>
</evidence>
<reference evidence="5" key="2">
    <citation type="submission" date="2017-03" db="EMBL/GenBank/DDBJ databases">
        <title>Bacillus sp. V-88(T) DSM27956, whole genome shotgun sequencing project.</title>
        <authorList>
            <person name="Dastager S.G."/>
            <person name="Neurgaonkar P.S."/>
            <person name="Dharne M.S."/>
        </authorList>
    </citation>
    <scope>NUCLEOTIDE SEQUENCE [LARGE SCALE GENOMIC DNA]</scope>
    <source>
        <strain evidence="5">DSM 25145</strain>
    </source>
</reference>
<evidence type="ECO:0000313" key="5">
    <source>
        <dbReference type="Proteomes" id="UP000215545"/>
    </source>
</evidence>
<keyword evidence="5" id="KW-1185">Reference proteome</keyword>
<reference evidence="3 4" key="1">
    <citation type="submission" date="2017-01" db="EMBL/GenBank/DDBJ databases">
        <authorList>
            <person name="Mah S.A."/>
            <person name="Swanson W.J."/>
            <person name="Moy G.W."/>
            <person name="Vacquier V.D."/>
        </authorList>
    </citation>
    <scope>NUCLEOTIDE SEQUENCE [LARGE SCALE GENOMIC DNA]</scope>
    <source>
        <strain evidence="3 4">NIO-1016</strain>
    </source>
</reference>
<dbReference type="EMBL" id="FTLX01000005">
    <property type="protein sequence ID" value="SIR08515.1"/>
    <property type="molecule type" value="Genomic_DNA"/>
</dbReference>
<protein>
    <submittedName>
        <fullName evidence="3">Cytosine deaminase</fullName>
    </submittedName>
</protein>
<evidence type="ECO:0000313" key="4">
    <source>
        <dbReference type="Proteomes" id="UP000186385"/>
    </source>
</evidence>
<dbReference type="AlphaFoldDB" id="A0A1N6Y1F5"/>
<dbReference type="InterPro" id="IPR052349">
    <property type="entry name" value="Metallo-hydrolase_Enzymes"/>
</dbReference>
<proteinExistence type="predicted"/>
<sequence>MEMTILNARVPIWNADLYYNVAIQDGKIVSVDGHEHLQSGGEPFSFAAADEERKGTVVDVEGVILLPSFSDIHMHLDKSHSLPFAGNISGTLQEAIESYGRASQSVTDENMKERMKKTVLSALAHGTRSIRTHIDFHTRLEEDVTFRGVRMALELRKEFQSVVDIQVFPMLPYYPYDAQDRTRIEQLLTMDIDGIGGAPHISADPHEGVRELFRYAVKHNLALDIHTDESDDPQTNTILTIVDETIKHGYEGRVNVGHLCSLAAMNQKQADDVIGKMKQASLTAVTLPAANLYLQGRGDKGTVRRGVTRVKELRAAGIPVATASDNVCDPFHPFGRGDLLQIAQITGYAAHMGGTEDVIDLLRMITDEPAAIIGQTNKGIQIGQEASFMLIKAYSVAELFAQLPQTRAVYGNGQWLSKMHTAVSFSQTASESPV</sequence>
<dbReference type="CDD" id="cd01293">
    <property type="entry name" value="Bact_CD"/>
    <property type="match status" value="1"/>
</dbReference>
<dbReference type="InterPro" id="IPR013108">
    <property type="entry name" value="Amidohydro_3"/>
</dbReference>
<dbReference type="OrthoDB" id="9815027at2"/>
<dbReference type="InterPro" id="IPR032466">
    <property type="entry name" value="Metal_Hydrolase"/>
</dbReference>
<dbReference type="SUPFAM" id="SSF51556">
    <property type="entry name" value="Metallo-dependent hydrolases"/>
    <property type="match status" value="1"/>
</dbReference>
<dbReference type="RefSeq" id="WP_045849266.1">
    <property type="nucleotide sequence ID" value="NZ_FTLX01000005.1"/>
</dbReference>
<dbReference type="InterPro" id="IPR011059">
    <property type="entry name" value="Metal-dep_hydrolase_composite"/>
</dbReference>
<dbReference type="PANTHER" id="PTHR32027">
    <property type="entry name" value="CYTOSINE DEAMINASE"/>
    <property type="match status" value="1"/>
</dbReference>
<feature type="domain" description="Amidohydrolase 3" evidence="1">
    <location>
        <begin position="165"/>
        <end position="397"/>
    </location>
</feature>
<dbReference type="Gene3D" id="3.20.20.140">
    <property type="entry name" value="Metal-dependent hydrolases"/>
    <property type="match status" value="1"/>
</dbReference>
<reference evidence="2" key="3">
    <citation type="submission" date="2017-03" db="EMBL/GenBank/DDBJ databases">
        <authorList>
            <person name="Dastager S.G."/>
            <person name="Neurgaonkar P.S."/>
            <person name="Dharne M.S."/>
        </authorList>
    </citation>
    <scope>NUCLEOTIDE SEQUENCE</scope>
    <source>
        <strain evidence="2">DSM 25145</strain>
    </source>
</reference>
<dbReference type="STRING" id="1017273.SAMN05443094_105122"/>
<dbReference type="Proteomes" id="UP000186385">
    <property type="component" value="Unassembled WGS sequence"/>
</dbReference>
<dbReference type="Pfam" id="PF07969">
    <property type="entry name" value="Amidohydro_3"/>
    <property type="match status" value="1"/>
</dbReference>
<organism evidence="3 4">
    <name type="scientific">Domibacillus enclensis</name>
    <dbReference type="NCBI Taxonomy" id="1017273"/>
    <lineage>
        <taxon>Bacteria</taxon>
        <taxon>Bacillati</taxon>
        <taxon>Bacillota</taxon>
        <taxon>Bacilli</taxon>
        <taxon>Bacillales</taxon>
        <taxon>Bacillaceae</taxon>
        <taxon>Domibacillus</taxon>
    </lineage>
</organism>
<evidence type="ECO:0000313" key="2">
    <source>
        <dbReference type="EMBL" id="OXS77487.1"/>
    </source>
</evidence>
<accession>A0A1N6Y1F5</accession>
<evidence type="ECO:0000313" key="3">
    <source>
        <dbReference type="EMBL" id="SIR08515.1"/>
    </source>
</evidence>
<dbReference type="Gene3D" id="2.30.40.10">
    <property type="entry name" value="Urease, subunit C, domain 1"/>
    <property type="match status" value="1"/>
</dbReference>
<dbReference type="SUPFAM" id="SSF51338">
    <property type="entry name" value="Composite domain of metallo-dependent hydrolases"/>
    <property type="match status" value="1"/>
</dbReference>
<dbReference type="PANTHER" id="PTHR32027:SF0">
    <property type="entry name" value="CYTOSINE DEAMINASE"/>
    <property type="match status" value="1"/>
</dbReference>
<gene>
    <name evidence="2" type="ORF">B1B05_11665</name>
    <name evidence="3" type="ORF">SAMN05443094_105122</name>
</gene>